<dbReference type="Proteomes" id="UP000321947">
    <property type="component" value="Unassembled WGS sequence"/>
</dbReference>
<proteinExistence type="predicted"/>
<gene>
    <name evidence="3" type="ORF">E5676_scaffold347G002460</name>
    <name evidence="2" type="ORF">E6C27_scaffold242G00040</name>
</gene>
<evidence type="ECO:0000313" key="3">
    <source>
        <dbReference type="EMBL" id="TYK04046.1"/>
    </source>
</evidence>
<evidence type="ECO:0000313" key="2">
    <source>
        <dbReference type="EMBL" id="KAA0059281.1"/>
    </source>
</evidence>
<feature type="compositionally biased region" description="Polar residues" evidence="1">
    <location>
        <begin position="214"/>
        <end position="223"/>
    </location>
</feature>
<dbReference type="EMBL" id="SSTD01014851">
    <property type="protein sequence ID" value="TYK04046.1"/>
    <property type="molecule type" value="Genomic_DNA"/>
</dbReference>
<dbReference type="EMBL" id="SSTE01006467">
    <property type="protein sequence ID" value="KAA0059281.1"/>
    <property type="molecule type" value="Genomic_DNA"/>
</dbReference>
<sequence>MIVHKPRAMAAWGGATDQKSIVTELGKIGGSGPVEQWRCWMVVREGTRLAAVAYMVNGSACRWFPLLGCVADSEAVFVRVSSLLRSDTMLEVVNPKAADSLADPEEYPNLFDDWQLAVSVESKFSETRGVYPSALEYANQADRSYTTLVEAFRNMQVDEEELLENGDTNLENGDEETEEHQNGEDSQEDPVVVDADSTDGAVLVNGNEADEEWGTNNEGTQSA</sequence>
<name>A0A5A7V0M0_CUCMM</name>
<evidence type="ECO:0000313" key="5">
    <source>
        <dbReference type="Proteomes" id="UP000321947"/>
    </source>
</evidence>
<comment type="caution">
    <text evidence="2">The sequence shown here is derived from an EMBL/GenBank/DDBJ whole genome shotgun (WGS) entry which is preliminary data.</text>
</comment>
<protein>
    <submittedName>
        <fullName evidence="2">Coatomer subunit beta'-2 isoform X1</fullName>
    </submittedName>
</protein>
<reference evidence="4 5" key="1">
    <citation type="submission" date="2019-08" db="EMBL/GenBank/DDBJ databases">
        <title>Draft genome sequences of two oriental melons (Cucumis melo L. var makuwa).</title>
        <authorList>
            <person name="Kwon S.-Y."/>
        </authorList>
    </citation>
    <scope>NUCLEOTIDE SEQUENCE [LARGE SCALE GENOMIC DNA]</scope>
    <source>
        <strain evidence="5">cv. Chang Bougi</strain>
        <strain evidence="4">cv. SW 3</strain>
        <tissue evidence="2">Leaf</tissue>
    </source>
</reference>
<accession>A0A5A7V0M0</accession>
<dbReference type="AlphaFoldDB" id="A0A5A7V0M0"/>
<organism evidence="2 4">
    <name type="scientific">Cucumis melo var. makuwa</name>
    <name type="common">Oriental melon</name>
    <dbReference type="NCBI Taxonomy" id="1194695"/>
    <lineage>
        <taxon>Eukaryota</taxon>
        <taxon>Viridiplantae</taxon>
        <taxon>Streptophyta</taxon>
        <taxon>Embryophyta</taxon>
        <taxon>Tracheophyta</taxon>
        <taxon>Spermatophyta</taxon>
        <taxon>Magnoliopsida</taxon>
        <taxon>eudicotyledons</taxon>
        <taxon>Gunneridae</taxon>
        <taxon>Pentapetalae</taxon>
        <taxon>rosids</taxon>
        <taxon>fabids</taxon>
        <taxon>Cucurbitales</taxon>
        <taxon>Cucurbitaceae</taxon>
        <taxon>Benincaseae</taxon>
        <taxon>Cucumis</taxon>
    </lineage>
</organism>
<dbReference type="Proteomes" id="UP000321393">
    <property type="component" value="Unassembled WGS sequence"/>
</dbReference>
<dbReference type="OrthoDB" id="10261470at2759"/>
<evidence type="ECO:0000256" key="1">
    <source>
        <dbReference type="SAM" id="MobiDB-lite"/>
    </source>
</evidence>
<evidence type="ECO:0000313" key="4">
    <source>
        <dbReference type="Proteomes" id="UP000321393"/>
    </source>
</evidence>
<feature type="region of interest" description="Disordered" evidence="1">
    <location>
        <begin position="163"/>
        <end position="223"/>
    </location>
</feature>
<dbReference type="STRING" id="1194695.A0A5A7V0M0"/>